<evidence type="ECO:0000313" key="2">
    <source>
        <dbReference type="Proteomes" id="UP000610746"/>
    </source>
</evidence>
<name>A0A8J8G7Y3_9FLAO</name>
<sequence>MKKILLYIMFGGVLFTSCKTDEDLTVADEVVDIATQNTYDDQAAQKYLTTNYFDSQGKIVAYSDTDTSDDNYPSLSTYNVTTLPSGVVVVMIPTAQPSPGKTINSEDVLRLTSISKSVVAKKVNDIPTFTTYQDFINTINTGVPEVDPFYFYAKNSILNGNARSYFEIEGFQEGIKLFKSYEIPDVNNYNMQGVIIVPSRAAFARDSNALDALISGQVLSFVDRSFIFNVQVYKTTTRTTAQY</sequence>
<keyword evidence="2" id="KW-1185">Reference proteome</keyword>
<protein>
    <submittedName>
        <fullName evidence="1">Uncharacterized protein</fullName>
    </submittedName>
</protein>
<reference evidence="1" key="1">
    <citation type="submission" date="2020-05" db="EMBL/GenBank/DDBJ databases">
        <title>Genomic Encyclopedia of Type Strains, Phase IV (KMG-V): Genome sequencing to study the core and pangenomes of soil and plant-associated prokaryotes.</title>
        <authorList>
            <person name="Whitman W."/>
        </authorList>
    </citation>
    <scope>NUCLEOTIDE SEQUENCE</scope>
    <source>
        <strain evidence="1">16F</strain>
    </source>
</reference>
<dbReference type="Proteomes" id="UP000610746">
    <property type="component" value="Unassembled WGS sequence"/>
</dbReference>
<evidence type="ECO:0000313" key="1">
    <source>
        <dbReference type="EMBL" id="NRS92330.1"/>
    </source>
</evidence>
<dbReference type="EMBL" id="JABSNO010000008">
    <property type="protein sequence ID" value="NRS92330.1"/>
    <property type="molecule type" value="Genomic_DNA"/>
</dbReference>
<proteinExistence type="predicted"/>
<dbReference type="AlphaFoldDB" id="A0A8J8G7Y3"/>
<organism evidence="1 2">
    <name type="scientific">Frigoriflavimonas asaccharolytica</name>
    <dbReference type="NCBI Taxonomy" id="2735899"/>
    <lineage>
        <taxon>Bacteria</taxon>
        <taxon>Pseudomonadati</taxon>
        <taxon>Bacteroidota</taxon>
        <taxon>Flavobacteriia</taxon>
        <taxon>Flavobacteriales</taxon>
        <taxon>Weeksellaceae</taxon>
        <taxon>Frigoriflavimonas</taxon>
    </lineage>
</organism>
<comment type="caution">
    <text evidence="1">The sequence shown here is derived from an EMBL/GenBank/DDBJ whole genome shotgun (WGS) entry which is preliminary data.</text>
</comment>
<dbReference type="PROSITE" id="PS51257">
    <property type="entry name" value="PROKAR_LIPOPROTEIN"/>
    <property type="match status" value="1"/>
</dbReference>
<accession>A0A8J8G7Y3</accession>
<dbReference type="RefSeq" id="WP_173778942.1">
    <property type="nucleotide sequence ID" value="NZ_JABSNO010000008.1"/>
</dbReference>
<gene>
    <name evidence="1" type="ORF">HNQ03_001398</name>
</gene>